<dbReference type="Proteomes" id="UP000327157">
    <property type="component" value="Chromosome 15"/>
</dbReference>
<sequence>MSIQLDDWKTDIVTEISAWTDKTTDQLVEVASNGKETLDLVKTMSDRFERTGPSGYAVVSEKVASLMEEEALGFSLQKMSHTVAEALSKLSHMDVGALMSGVSGSAAVPKPSPYLLHFERIGRTCGDFLVWWDRMWGAAGKNRILDMEFEELRRLRIEVKEGIELVVKCSNIVAWPEYKEVKYAKKLANLEKSLEALRLRLKEITNTTPKGFEYHA</sequence>
<evidence type="ECO:0000256" key="1">
    <source>
        <dbReference type="SAM" id="Coils"/>
    </source>
</evidence>
<evidence type="ECO:0000313" key="2">
    <source>
        <dbReference type="EMBL" id="KAB2617901.1"/>
    </source>
</evidence>
<accession>A0A5N5GVG2</accession>
<reference evidence="3" key="2">
    <citation type="submission" date="2019-10" db="EMBL/GenBank/DDBJ databases">
        <title>A de novo genome assembly of a pear dwarfing rootstock.</title>
        <authorList>
            <person name="Wang F."/>
            <person name="Wang J."/>
            <person name="Li S."/>
            <person name="Zhang Y."/>
            <person name="Fang M."/>
            <person name="Ma L."/>
            <person name="Zhao Y."/>
            <person name="Jiang S."/>
        </authorList>
    </citation>
    <scope>NUCLEOTIDE SEQUENCE [LARGE SCALE GENOMIC DNA]</scope>
</reference>
<proteinExistence type="predicted"/>
<protein>
    <submittedName>
        <fullName evidence="2">Disease resistance protein</fullName>
    </submittedName>
</protein>
<comment type="caution">
    <text evidence="2">The sequence shown here is derived from an EMBL/GenBank/DDBJ whole genome shotgun (WGS) entry which is preliminary data.</text>
</comment>
<gene>
    <name evidence="2" type="ORF">D8674_013770</name>
</gene>
<dbReference type="AlphaFoldDB" id="A0A5N5GVG2"/>
<organism evidence="2 3">
    <name type="scientific">Pyrus ussuriensis x Pyrus communis</name>
    <dbReference type="NCBI Taxonomy" id="2448454"/>
    <lineage>
        <taxon>Eukaryota</taxon>
        <taxon>Viridiplantae</taxon>
        <taxon>Streptophyta</taxon>
        <taxon>Embryophyta</taxon>
        <taxon>Tracheophyta</taxon>
        <taxon>Spermatophyta</taxon>
        <taxon>Magnoliopsida</taxon>
        <taxon>eudicotyledons</taxon>
        <taxon>Gunneridae</taxon>
        <taxon>Pentapetalae</taxon>
        <taxon>rosids</taxon>
        <taxon>fabids</taxon>
        <taxon>Rosales</taxon>
        <taxon>Rosaceae</taxon>
        <taxon>Amygdaloideae</taxon>
        <taxon>Maleae</taxon>
        <taxon>Pyrus</taxon>
    </lineage>
</organism>
<name>A0A5N5GVG2_9ROSA</name>
<evidence type="ECO:0000313" key="3">
    <source>
        <dbReference type="Proteomes" id="UP000327157"/>
    </source>
</evidence>
<dbReference type="OrthoDB" id="1165011at2759"/>
<reference evidence="2 3" key="3">
    <citation type="submission" date="2019-11" db="EMBL/GenBank/DDBJ databases">
        <title>A de novo genome assembly of a pear dwarfing rootstock.</title>
        <authorList>
            <person name="Wang F."/>
            <person name="Wang J."/>
            <person name="Li S."/>
            <person name="Zhang Y."/>
            <person name="Fang M."/>
            <person name="Ma L."/>
            <person name="Zhao Y."/>
            <person name="Jiang S."/>
        </authorList>
    </citation>
    <scope>NUCLEOTIDE SEQUENCE [LARGE SCALE GENOMIC DNA]</scope>
    <source>
        <strain evidence="2">S2</strain>
        <tissue evidence="2">Leaf</tissue>
    </source>
</reference>
<keyword evidence="3" id="KW-1185">Reference proteome</keyword>
<keyword evidence="1" id="KW-0175">Coiled coil</keyword>
<feature type="coiled-coil region" evidence="1">
    <location>
        <begin position="180"/>
        <end position="207"/>
    </location>
</feature>
<reference evidence="2 3" key="1">
    <citation type="submission" date="2019-09" db="EMBL/GenBank/DDBJ databases">
        <authorList>
            <person name="Ou C."/>
        </authorList>
    </citation>
    <scope>NUCLEOTIDE SEQUENCE [LARGE SCALE GENOMIC DNA]</scope>
    <source>
        <strain evidence="2">S2</strain>
        <tissue evidence="2">Leaf</tissue>
    </source>
</reference>
<dbReference type="EMBL" id="SMOL01000401">
    <property type="protein sequence ID" value="KAB2617901.1"/>
    <property type="molecule type" value="Genomic_DNA"/>
</dbReference>